<gene>
    <name evidence="4" type="ORF">AAP_03325</name>
</gene>
<evidence type="ECO:0000313" key="5">
    <source>
        <dbReference type="Proteomes" id="UP000242877"/>
    </source>
</evidence>
<evidence type="ECO:0000313" key="4">
    <source>
        <dbReference type="EMBL" id="KZZ91619.1"/>
    </source>
</evidence>
<dbReference type="PANTHER" id="PTHR33643:SF1">
    <property type="entry name" value="UREASE ACCESSORY PROTEIN D"/>
    <property type="match status" value="1"/>
</dbReference>
<reference evidence="4 5" key="1">
    <citation type="journal article" date="2016" name="Genome Biol. Evol.">
        <title>Divergent and convergent evolution of fungal pathogenicity.</title>
        <authorList>
            <person name="Shang Y."/>
            <person name="Xiao G."/>
            <person name="Zheng P."/>
            <person name="Cen K."/>
            <person name="Zhan S."/>
            <person name="Wang C."/>
        </authorList>
    </citation>
    <scope>NUCLEOTIDE SEQUENCE [LARGE SCALE GENOMIC DNA]</scope>
    <source>
        <strain evidence="4 5">ARSEF 7405</strain>
    </source>
</reference>
<dbReference type="AlphaFoldDB" id="A0A167YQ41"/>
<feature type="region of interest" description="Disordered" evidence="3">
    <location>
        <begin position="246"/>
        <end position="280"/>
    </location>
</feature>
<dbReference type="EMBL" id="AZGZ01000013">
    <property type="protein sequence ID" value="KZZ91619.1"/>
    <property type="molecule type" value="Genomic_DNA"/>
</dbReference>
<protein>
    <submittedName>
        <fullName evidence="4">Urease accessory protein UreD</fullName>
    </submittedName>
</protein>
<feature type="region of interest" description="Disordered" evidence="3">
    <location>
        <begin position="195"/>
        <end position="215"/>
    </location>
</feature>
<comment type="caution">
    <text evidence="4">The sequence shown here is derived from an EMBL/GenBank/DDBJ whole genome shotgun (WGS) entry which is preliminary data.</text>
</comment>
<evidence type="ECO:0000256" key="1">
    <source>
        <dbReference type="ARBA" id="ARBA00007177"/>
    </source>
</evidence>
<evidence type="ECO:0000256" key="2">
    <source>
        <dbReference type="ARBA" id="ARBA00023186"/>
    </source>
</evidence>
<dbReference type="InterPro" id="IPR002669">
    <property type="entry name" value="UreD"/>
</dbReference>
<dbReference type="GO" id="GO:0016151">
    <property type="term" value="F:nickel cation binding"/>
    <property type="evidence" value="ECO:0007669"/>
    <property type="project" value="InterPro"/>
</dbReference>
<dbReference type="OrthoDB" id="5550464at2759"/>
<evidence type="ECO:0000256" key="3">
    <source>
        <dbReference type="SAM" id="MobiDB-lite"/>
    </source>
</evidence>
<name>A0A167YQ41_9EURO</name>
<dbReference type="Pfam" id="PF01774">
    <property type="entry name" value="UreD"/>
    <property type="match status" value="1"/>
</dbReference>
<sequence>MPPPNPFLEPPIPAGHGTVHLSLLPPSLPTLSTLSYRYPLKLLTRTPAVNLASTSKFPETASTPVHLYILTYGGGLLPGDHIAVDIKVCRRARMVIATPQGSQKIYKTEGQKRQLLEGDGKGDDEGEGEGELDDTDREDGEEEEKELGGKDDTERSTQSLSVHLEPFSALCYLPDPTVPYSDSQYEQVQRFYMHQTSGNPSSSSSSHEPGSEPSLCMLDWVTQGRSARGEDWSFRSWRGKNEIISLSPEDLSPSTSMTSNPFSLSQTKTKPEEGKKKTGKRKGRLLLRDNIILEADPPTSNLKGGDRELTRPLSIRHQVHSHGIIGTLTLYGPVFEDLAEFFMGEYRSLPRIGGRNWNAHSSSSTTSSVRPGGTAAAEEEEKLRRRKKLSENVTWTAARVRDKFVLIKFGAKDFESAREWLGEMVRREGSIEREFGEEGYGCL</sequence>
<feature type="compositionally biased region" description="Polar residues" evidence="3">
    <location>
        <begin position="252"/>
        <end position="266"/>
    </location>
</feature>
<dbReference type="Proteomes" id="UP000242877">
    <property type="component" value="Unassembled WGS sequence"/>
</dbReference>
<feature type="compositionally biased region" description="Basic and acidic residues" evidence="3">
    <location>
        <begin position="107"/>
        <end position="123"/>
    </location>
</feature>
<comment type="similarity">
    <text evidence="1">Belongs to the UreD family.</text>
</comment>
<organism evidence="4 5">
    <name type="scientific">Ascosphaera apis ARSEF 7405</name>
    <dbReference type="NCBI Taxonomy" id="392613"/>
    <lineage>
        <taxon>Eukaryota</taxon>
        <taxon>Fungi</taxon>
        <taxon>Dikarya</taxon>
        <taxon>Ascomycota</taxon>
        <taxon>Pezizomycotina</taxon>
        <taxon>Eurotiomycetes</taxon>
        <taxon>Eurotiomycetidae</taxon>
        <taxon>Onygenales</taxon>
        <taxon>Ascosphaeraceae</taxon>
        <taxon>Ascosphaera</taxon>
    </lineage>
</organism>
<proteinExistence type="inferred from homology"/>
<feature type="region of interest" description="Disordered" evidence="3">
    <location>
        <begin position="107"/>
        <end position="159"/>
    </location>
</feature>
<accession>A0A167YQ41</accession>
<feature type="compositionally biased region" description="Basic and acidic residues" evidence="3">
    <location>
        <begin position="146"/>
        <end position="155"/>
    </location>
</feature>
<dbReference type="PANTHER" id="PTHR33643">
    <property type="entry name" value="UREASE ACCESSORY PROTEIN D"/>
    <property type="match status" value="1"/>
</dbReference>
<dbReference type="VEuPathDB" id="FungiDB:AAP_03325"/>
<keyword evidence="5" id="KW-1185">Reference proteome</keyword>
<feature type="region of interest" description="Disordered" evidence="3">
    <location>
        <begin position="358"/>
        <end position="383"/>
    </location>
</feature>
<keyword evidence="2" id="KW-0143">Chaperone</keyword>
<feature type="compositionally biased region" description="Acidic residues" evidence="3">
    <location>
        <begin position="124"/>
        <end position="145"/>
    </location>
</feature>
<feature type="compositionally biased region" description="Low complexity" evidence="3">
    <location>
        <begin position="197"/>
        <end position="214"/>
    </location>
</feature>